<proteinExistence type="predicted"/>
<organism evidence="2 3">
    <name type="scientific">Aureococcus anophagefferens</name>
    <name type="common">Harmful bloom alga</name>
    <dbReference type="NCBI Taxonomy" id="44056"/>
    <lineage>
        <taxon>Eukaryota</taxon>
        <taxon>Sar</taxon>
        <taxon>Stramenopiles</taxon>
        <taxon>Ochrophyta</taxon>
        <taxon>Pelagophyceae</taxon>
        <taxon>Pelagomonadales</taxon>
        <taxon>Pelagomonadaceae</taxon>
        <taxon>Aureococcus</taxon>
    </lineage>
</organism>
<name>A0ABR1FNY4_AURAN</name>
<gene>
    <name evidence="2" type="ORF">SO694_00193015</name>
</gene>
<dbReference type="Proteomes" id="UP001363151">
    <property type="component" value="Unassembled WGS sequence"/>
</dbReference>
<protein>
    <submittedName>
        <fullName evidence="2">Uncharacterized protein</fullName>
    </submittedName>
</protein>
<evidence type="ECO:0000313" key="3">
    <source>
        <dbReference type="Proteomes" id="UP001363151"/>
    </source>
</evidence>
<feature type="region of interest" description="Disordered" evidence="1">
    <location>
        <begin position="207"/>
        <end position="227"/>
    </location>
</feature>
<comment type="caution">
    <text evidence="2">The sequence shown here is derived from an EMBL/GenBank/DDBJ whole genome shotgun (WGS) entry which is preliminary data.</text>
</comment>
<dbReference type="EMBL" id="JBBJCI010000318">
    <property type="protein sequence ID" value="KAK7234601.1"/>
    <property type="molecule type" value="Genomic_DNA"/>
</dbReference>
<sequence length="227" mass="25590">MGRLAACAVVLASRAGGLYLDVPVDGRVLTIEYEASNTYTELWRYAEAFEAEHGLRRFYDQWAKCAPVIYARYNTTQRRFDALSRIPFHATRYRLLEEFFRVLKCDGRASLAMGFGAFHGSVAGYRDDVPVDGGADAQVAFDDPDLLVHDLDRVGFRDMAYWISTGGSGTHAKTLVVAGRKQCPLWNIRPETEQRLTGRPGRRRGALAHWDLDDEGGGEPDEWPWWA</sequence>
<accession>A0ABR1FNY4</accession>
<feature type="compositionally biased region" description="Acidic residues" evidence="1">
    <location>
        <begin position="212"/>
        <end position="227"/>
    </location>
</feature>
<evidence type="ECO:0000313" key="2">
    <source>
        <dbReference type="EMBL" id="KAK7234601.1"/>
    </source>
</evidence>
<keyword evidence="3" id="KW-1185">Reference proteome</keyword>
<reference evidence="2 3" key="1">
    <citation type="submission" date="2024-03" db="EMBL/GenBank/DDBJ databases">
        <title>Aureococcus anophagefferens CCMP1851 and Kratosvirus quantuckense: Draft genome of a second virus-susceptible host strain in the model system.</title>
        <authorList>
            <person name="Chase E."/>
            <person name="Truchon A.R."/>
            <person name="Schepens W."/>
            <person name="Wilhelm S.W."/>
        </authorList>
    </citation>
    <scope>NUCLEOTIDE SEQUENCE [LARGE SCALE GENOMIC DNA]</scope>
    <source>
        <strain evidence="2 3">CCMP1851</strain>
    </source>
</reference>
<evidence type="ECO:0000256" key="1">
    <source>
        <dbReference type="SAM" id="MobiDB-lite"/>
    </source>
</evidence>